<evidence type="ECO:0000259" key="2">
    <source>
        <dbReference type="Pfam" id="PF13439"/>
    </source>
</evidence>
<dbReference type="InterPro" id="IPR001296">
    <property type="entry name" value="Glyco_trans_1"/>
</dbReference>
<accession>A0A1I3NA78</accession>
<dbReference type="PANTHER" id="PTHR12526">
    <property type="entry name" value="GLYCOSYLTRANSFERASE"/>
    <property type="match status" value="1"/>
</dbReference>
<evidence type="ECO:0000313" key="4">
    <source>
        <dbReference type="Proteomes" id="UP000198635"/>
    </source>
</evidence>
<dbReference type="Gene3D" id="3.40.50.2000">
    <property type="entry name" value="Glycogen Phosphorylase B"/>
    <property type="match status" value="2"/>
</dbReference>
<dbReference type="GO" id="GO:0016757">
    <property type="term" value="F:glycosyltransferase activity"/>
    <property type="evidence" value="ECO:0007669"/>
    <property type="project" value="InterPro"/>
</dbReference>
<evidence type="ECO:0000259" key="1">
    <source>
        <dbReference type="Pfam" id="PF00534"/>
    </source>
</evidence>
<dbReference type="EMBL" id="FORX01000001">
    <property type="protein sequence ID" value="SFJ06198.1"/>
    <property type="molecule type" value="Genomic_DNA"/>
</dbReference>
<evidence type="ECO:0000313" key="3">
    <source>
        <dbReference type="EMBL" id="SFJ06198.1"/>
    </source>
</evidence>
<gene>
    <name evidence="3" type="ORF">SAMN04488082_101228</name>
</gene>
<dbReference type="STRING" id="52560.SAMN04488082_101228"/>
<protein>
    <submittedName>
        <fullName evidence="3">Glycosyltransferase involved in cell wall bisynthesis</fullName>
    </submittedName>
</protein>
<dbReference type="Pfam" id="PF13439">
    <property type="entry name" value="Glyco_transf_4"/>
    <property type="match status" value="1"/>
</dbReference>
<dbReference type="CDD" id="cd03811">
    <property type="entry name" value="GT4_GT28_WabH-like"/>
    <property type="match status" value="1"/>
</dbReference>
<feature type="domain" description="Glycosyl transferase family 1" evidence="1">
    <location>
        <begin position="186"/>
        <end position="310"/>
    </location>
</feature>
<keyword evidence="3" id="KW-0808">Transferase</keyword>
<dbReference type="OrthoDB" id="9790710at2"/>
<feature type="domain" description="Glycosyltransferase subfamily 4-like N-terminal" evidence="2">
    <location>
        <begin position="23"/>
        <end position="171"/>
    </location>
</feature>
<proteinExistence type="predicted"/>
<dbReference type="RefSeq" id="WP_092372306.1">
    <property type="nucleotide sequence ID" value="NZ_FORX01000001.1"/>
</dbReference>
<sequence>MGPEAKCGQAHMNICFVNSTNKWGGVKSWTLDVAHGLADRGNGILIAGRPGPFIDKAREMGLDALGLSFGPDFNPLRIRGFIKLFKTRKIDLVVVNVGKDMRIAGIAAKILGIPVVHRVGLAGDMRNTYKVRLLHKWIRPRILVPCEQIKRGLLQELAYLKPKEITVILTGKEPAPSPPTTVHSPLRFISTSQLNADKGHKDVLEALAELKNKGYAFEYHIVGTGRIEAELKSLTTSLGLDDRVTWHGFQKDVRSFLRKADVFLLPSHREGLPNTLLEAMAEGLVCVARDVGGVAEVWPQDAQELCVPFTLGPNKLGAILNELICFSKDIIFERKKLFWKTSVNSSLEKMIEKIDFFFTQ</sequence>
<dbReference type="SUPFAM" id="SSF53756">
    <property type="entry name" value="UDP-Glycosyltransferase/glycogen phosphorylase"/>
    <property type="match status" value="1"/>
</dbReference>
<dbReference type="PANTHER" id="PTHR12526:SF630">
    <property type="entry name" value="GLYCOSYLTRANSFERASE"/>
    <property type="match status" value="1"/>
</dbReference>
<keyword evidence="4" id="KW-1185">Reference proteome</keyword>
<reference evidence="4" key="1">
    <citation type="submission" date="2016-10" db="EMBL/GenBank/DDBJ databases">
        <authorList>
            <person name="Varghese N."/>
            <person name="Submissions S."/>
        </authorList>
    </citation>
    <scope>NUCLEOTIDE SEQUENCE [LARGE SCALE GENOMIC DNA]</scope>
    <source>
        <strain evidence="4">DSM 5918</strain>
    </source>
</reference>
<organism evidence="3 4">
    <name type="scientific">Desulfomicrobium apsheronum</name>
    <dbReference type="NCBI Taxonomy" id="52560"/>
    <lineage>
        <taxon>Bacteria</taxon>
        <taxon>Pseudomonadati</taxon>
        <taxon>Thermodesulfobacteriota</taxon>
        <taxon>Desulfovibrionia</taxon>
        <taxon>Desulfovibrionales</taxon>
        <taxon>Desulfomicrobiaceae</taxon>
        <taxon>Desulfomicrobium</taxon>
    </lineage>
</organism>
<dbReference type="InterPro" id="IPR028098">
    <property type="entry name" value="Glyco_trans_4-like_N"/>
</dbReference>
<dbReference type="AlphaFoldDB" id="A0A1I3NA78"/>
<dbReference type="Proteomes" id="UP000198635">
    <property type="component" value="Unassembled WGS sequence"/>
</dbReference>
<dbReference type="Pfam" id="PF00534">
    <property type="entry name" value="Glycos_transf_1"/>
    <property type="match status" value="1"/>
</dbReference>
<name>A0A1I3NA78_9BACT</name>